<dbReference type="PANTHER" id="PTHR30572:SF4">
    <property type="entry name" value="ABC TRANSPORTER PERMEASE YTRF"/>
    <property type="match status" value="1"/>
</dbReference>
<proteinExistence type="inferred from homology"/>
<feature type="transmembrane region" description="Helical" evidence="7">
    <location>
        <begin position="739"/>
        <end position="765"/>
    </location>
</feature>
<organism evidence="9 10">
    <name type="scientific">Actinomyces israelii</name>
    <dbReference type="NCBI Taxonomy" id="1659"/>
    <lineage>
        <taxon>Bacteria</taxon>
        <taxon>Bacillati</taxon>
        <taxon>Actinomycetota</taxon>
        <taxon>Actinomycetes</taxon>
        <taxon>Actinomycetales</taxon>
        <taxon>Actinomycetaceae</taxon>
        <taxon>Actinomyces</taxon>
    </lineage>
</organism>
<protein>
    <submittedName>
        <fullName evidence="9">FtsX-like permease family protein</fullName>
    </submittedName>
</protein>
<feature type="transmembrane region" description="Helical" evidence="7">
    <location>
        <begin position="417"/>
        <end position="441"/>
    </location>
</feature>
<evidence type="ECO:0000256" key="5">
    <source>
        <dbReference type="ARBA" id="ARBA00023136"/>
    </source>
</evidence>
<evidence type="ECO:0000256" key="7">
    <source>
        <dbReference type="SAM" id="Phobius"/>
    </source>
</evidence>
<feature type="transmembrane region" description="Helical" evidence="7">
    <location>
        <begin position="689"/>
        <end position="709"/>
    </location>
</feature>
<gene>
    <name evidence="9" type="ORF">OHJ16_06555</name>
</gene>
<name>A0ABT4I7I3_9ACTO</name>
<evidence type="ECO:0000256" key="2">
    <source>
        <dbReference type="ARBA" id="ARBA00022475"/>
    </source>
</evidence>
<keyword evidence="2" id="KW-1003">Cell membrane</keyword>
<evidence type="ECO:0000256" key="4">
    <source>
        <dbReference type="ARBA" id="ARBA00022989"/>
    </source>
</evidence>
<comment type="subcellular location">
    <subcellularLocation>
        <location evidence="1">Cell membrane</location>
        <topology evidence="1">Multi-pass membrane protein</topology>
    </subcellularLocation>
</comment>
<keyword evidence="3 7" id="KW-0812">Transmembrane</keyword>
<keyword evidence="4 7" id="KW-1133">Transmembrane helix</keyword>
<evidence type="ECO:0000259" key="8">
    <source>
        <dbReference type="Pfam" id="PF02687"/>
    </source>
</evidence>
<feature type="domain" description="ABC3 transporter permease C-terminal" evidence="8">
    <location>
        <begin position="696"/>
        <end position="811"/>
    </location>
</feature>
<comment type="similarity">
    <text evidence="6">Belongs to the ABC-4 integral membrane protein family.</text>
</comment>
<dbReference type="InterPro" id="IPR003838">
    <property type="entry name" value="ABC3_permease_C"/>
</dbReference>
<sequence length="822" mass="83332">MPALLDTRRITAALVAVAMSAALIAFALITSDTLRTQLQAGARASVGNADVVVLPGRHEEHLSEDTAQKITAAPEIEKVRPYIEGLTYIDNPGTANDSHTFVLDVPELTGDTRLEAGRLPATGGEIAVSPSFVQSQSVEVGSAVAFTDGETTTGSRSTATIVGIIKPAAELTRRNPEDSFVFATADERSALGVSEAPAVLYVTGREGTSTDDLLDSVTKAAGNAQVYTADEIVAIRAESNGGSSASTTLQLLVILGPVCAIVAAIIIASTFTTLVARQTRTTGLLRCVGASRAQVMGAVLRTAALTGLLGSVIGAAAGTGAAALLIRSGTINGLEPRHLTITWTALALAVGISVLVTLVAVLRPARQAARVSPLIALTGQVADDRALGRRRLAAVIGGAVIAAGGASILILAMNLRILQYTVAGAVILLLGVLAALPLIVVGAARLLGRLAGAERAPILHLAARNLARSPGRAAAITAALLVSVGVATTMVVGVASINASMDAYLSSRAPIDIRIEGMTAGYDTASLTAQIQGINGIQTTALVPELTVQAAPDGADSQELTVNVVDEQAVSPVIRSRVGLEGLDDNTLIIGGLYDIPDGTMVTLTGPAGTTALTAHVQEGGFGPVITPATARQLNGDAPTDTGMWVRVSGDGSGPAPATGVRESLRGSGLIVSSSSDGRTAFTQVVNRVITVIGTVLGLTMLITLSGLANTTDINVLERTREIGVLRATGAQRREIRRLVIAEALFTAVLGGLIGIALGCALGIASSEALLNTDSGNFAVISIPWPALAGILLAAGGIGVLASLRPAGRAAAVAPVTALAAD</sequence>
<feature type="transmembrane region" description="Helical" evidence="7">
    <location>
        <begin position="251"/>
        <end position="276"/>
    </location>
</feature>
<comment type="caution">
    <text evidence="9">The sequence shown here is derived from an EMBL/GenBank/DDBJ whole genome shotgun (WGS) entry which is preliminary data.</text>
</comment>
<dbReference type="PANTHER" id="PTHR30572">
    <property type="entry name" value="MEMBRANE COMPONENT OF TRANSPORTER-RELATED"/>
    <property type="match status" value="1"/>
</dbReference>
<dbReference type="Proteomes" id="UP001072034">
    <property type="component" value="Unassembled WGS sequence"/>
</dbReference>
<evidence type="ECO:0000313" key="10">
    <source>
        <dbReference type="Proteomes" id="UP001072034"/>
    </source>
</evidence>
<dbReference type="RefSeq" id="WP_268917240.1">
    <property type="nucleotide sequence ID" value="NZ_JAPTMY010000011.1"/>
</dbReference>
<feature type="transmembrane region" description="Helical" evidence="7">
    <location>
        <begin position="392"/>
        <end position="411"/>
    </location>
</feature>
<evidence type="ECO:0000313" key="9">
    <source>
        <dbReference type="EMBL" id="MCZ0857702.1"/>
    </source>
</evidence>
<feature type="transmembrane region" description="Helical" evidence="7">
    <location>
        <begin position="12"/>
        <end position="29"/>
    </location>
</feature>
<evidence type="ECO:0000256" key="3">
    <source>
        <dbReference type="ARBA" id="ARBA00022692"/>
    </source>
</evidence>
<dbReference type="Pfam" id="PF02687">
    <property type="entry name" value="FtsX"/>
    <property type="match status" value="2"/>
</dbReference>
<evidence type="ECO:0000256" key="1">
    <source>
        <dbReference type="ARBA" id="ARBA00004651"/>
    </source>
</evidence>
<keyword evidence="5 7" id="KW-0472">Membrane</keyword>
<feature type="transmembrane region" description="Helical" evidence="7">
    <location>
        <begin position="785"/>
        <end position="804"/>
    </location>
</feature>
<reference evidence="9" key="1">
    <citation type="submission" date="2022-10" db="EMBL/GenBank/DDBJ databases">
        <title>Genome sequence of Actinomyces israelii ATCC 10048.</title>
        <authorList>
            <person name="Watt R.M."/>
            <person name="Tong W.M."/>
        </authorList>
    </citation>
    <scope>NUCLEOTIDE SEQUENCE</scope>
    <source>
        <strain evidence="9">ATCC 10048</strain>
    </source>
</reference>
<evidence type="ECO:0000256" key="6">
    <source>
        <dbReference type="ARBA" id="ARBA00038076"/>
    </source>
</evidence>
<feature type="transmembrane region" description="Helical" evidence="7">
    <location>
        <begin position="302"/>
        <end position="326"/>
    </location>
</feature>
<dbReference type="EMBL" id="JAPTMY010000011">
    <property type="protein sequence ID" value="MCZ0857702.1"/>
    <property type="molecule type" value="Genomic_DNA"/>
</dbReference>
<keyword evidence="10" id="KW-1185">Reference proteome</keyword>
<feature type="transmembrane region" description="Helical" evidence="7">
    <location>
        <begin position="473"/>
        <end position="497"/>
    </location>
</feature>
<accession>A0ABT4I7I3</accession>
<dbReference type="InterPro" id="IPR050250">
    <property type="entry name" value="Macrolide_Exporter_MacB"/>
</dbReference>
<feature type="domain" description="ABC3 transporter permease C-terminal" evidence="8">
    <location>
        <begin position="258"/>
        <end position="373"/>
    </location>
</feature>
<feature type="transmembrane region" description="Helical" evidence="7">
    <location>
        <begin position="341"/>
        <end position="362"/>
    </location>
</feature>